<feature type="chain" id="PRO_5041467096" evidence="1">
    <location>
        <begin position="26"/>
        <end position="461"/>
    </location>
</feature>
<proteinExistence type="predicted"/>
<dbReference type="EMBL" id="CP120682">
    <property type="protein sequence ID" value="WKN37932.1"/>
    <property type="molecule type" value="Genomic_DNA"/>
</dbReference>
<accession>A0AA49JJ14</accession>
<gene>
    <name evidence="2" type="ORF">K4G66_04320</name>
</gene>
<evidence type="ECO:0000256" key="1">
    <source>
        <dbReference type="SAM" id="SignalP"/>
    </source>
</evidence>
<organism evidence="2">
    <name type="scientific">Roseihalotalea indica</name>
    <dbReference type="NCBI Taxonomy" id="2867963"/>
    <lineage>
        <taxon>Bacteria</taxon>
        <taxon>Pseudomonadati</taxon>
        <taxon>Bacteroidota</taxon>
        <taxon>Cytophagia</taxon>
        <taxon>Cytophagales</taxon>
        <taxon>Catalimonadaceae</taxon>
        <taxon>Roseihalotalea</taxon>
    </lineage>
</organism>
<sequence>MTHIKITTFLWLTFLCFYSTSAVFAQGSEIYEDGIRIPVGKDSSKYIRVVLVEQFWVRWMQTNPGTVGSDGEPADWLTDIGSRRSRITLYSQISPRFLVYTQVGINNQTFLNGGAPGQGPKKPQMFVHDAWTEFTVIPEQDYETGEANQFSLSLGAGLHFWNGISRISSPGITNFLTVDLPVFSFSNIERTDQFGRQYGIYAKGMLGKLHYQLHWNKPFAHEQRSEITTERASNIFSDRWAAGGYAAYQFLEKESVFSPYRVGTYAGTKRVFNIGAGFYHHPEASGTLMSGNTDDIQKHAQSVWAVDAFLDYPFGEQGMAVTAYASLFNFDYGPNYFRTVGIMNLDTRAADPSVSLSGYGNAEPLLGTGSILLAQAGLLLPPDWLGSLGKVQPFTQIEYKDLDYLDDTFTNLDVGFNWFLEGHNAKITLQYGTRPIFTEQNGLRLQTDTRGQWTLQTQIYI</sequence>
<name>A0AA49JJ14_9BACT</name>
<evidence type="ECO:0000313" key="2">
    <source>
        <dbReference type="EMBL" id="WKN37932.1"/>
    </source>
</evidence>
<reference evidence="2" key="1">
    <citation type="journal article" date="2023" name="Comput. Struct. Biotechnol. J.">
        <title>Discovery of a novel marine Bacteroidetes with a rich repertoire of carbohydrate-active enzymes.</title>
        <authorList>
            <person name="Chen B."/>
            <person name="Liu G."/>
            <person name="Chen Q."/>
            <person name="Wang H."/>
            <person name="Liu L."/>
            <person name="Tang K."/>
        </authorList>
    </citation>
    <scope>NUCLEOTIDE SEQUENCE</scope>
    <source>
        <strain evidence="2">TK19036</strain>
    </source>
</reference>
<feature type="signal peptide" evidence="1">
    <location>
        <begin position="1"/>
        <end position="25"/>
    </location>
</feature>
<protein>
    <submittedName>
        <fullName evidence="2">Porin</fullName>
    </submittedName>
</protein>
<reference evidence="2" key="2">
    <citation type="journal article" date="2024" name="Antonie Van Leeuwenhoek">
        <title>Roseihalotalea indica gen. nov., sp. nov., a halophilic Bacteroidetes from mesopelagic Southwest Indian Ocean with higher carbohydrate metabolic potential.</title>
        <authorList>
            <person name="Chen B."/>
            <person name="Zhang M."/>
            <person name="Lin D."/>
            <person name="Ye J."/>
            <person name="Tang K."/>
        </authorList>
    </citation>
    <scope>NUCLEOTIDE SEQUENCE</scope>
    <source>
        <strain evidence="2">TK19036</strain>
    </source>
</reference>
<dbReference type="AlphaFoldDB" id="A0AA49JJ14"/>
<keyword evidence="1" id="KW-0732">Signal</keyword>